<evidence type="ECO:0000256" key="9">
    <source>
        <dbReference type="SAM" id="Phobius"/>
    </source>
</evidence>
<feature type="transmembrane region" description="Helical" evidence="9">
    <location>
        <begin position="87"/>
        <end position="105"/>
    </location>
</feature>
<evidence type="ECO:0000256" key="3">
    <source>
        <dbReference type="ARBA" id="ARBA00022475"/>
    </source>
</evidence>
<dbReference type="EMBL" id="CP009574">
    <property type="protein sequence ID" value="AIT09183.1"/>
    <property type="molecule type" value="Genomic_DNA"/>
</dbReference>
<dbReference type="OrthoDB" id="9772725at2"/>
<evidence type="ECO:0000256" key="5">
    <source>
        <dbReference type="ARBA" id="ARBA00022856"/>
    </source>
</evidence>
<keyword evidence="12" id="KW-1185">Reference proteome</keyword>
<feature type="transmembrane region" description="Helical" evidence="9">
    <location>
        <begin position="445"/>
        <end position="466"/>
    </location>
</feature>
<evidence type="ECO:0000256" key="2">
    <source>
        <dbReference type="ARBA" id="ARBA00022448"/>
    </source>
</evidence>
<dbReference type="Pfam" id="PF00854">
    <property type="entry name" value="PTR2"/>
    <property type="match status" value="1"/>
</dbReference>
<dbReference type="RefSeq" id="WP_040008718.1">
    <property type="nucleotide sequence ID" value="NZ_CP009574.1"/>
</dbReference>
<protein>
    <submittedName>
        <fullName evidence="11">Major facilitator transporter</fullName>
    </submittedName>
</protein>
<feature type="transmembrane region" description="Helical" evidence="9">
    <location>
        <begin position="308"/>
        <end position="331"/>
    </location>
</feature>
<evidence type="ECO:0000313" key="11">
    <source>
        <dbReference type="EMBL" id="AIT09183.1"/>
    </source>
</evidence>
<dbReference type="GO" id="GO:0006857">
    <property type="term" value="P:oligopeptide transport"/>
    <property type="evidence" value="ECO:0007669"/>
    <property type="project" value="InterPro"/>
</dbReference>
<evidence type="ECO:0000256" key="8">
    <source>
        <dbReference type="RuleBase" id="RU003755"/>
    </source>
</evidence>
<feature type="transmembrane region" description="Helical" evidence="9">
    <location>
        <begin position="111"/>
        <end position="135"/>
    </location>
</feature>
<comment type="subcellular location">
    <subcellularLocation>
        <location evidence="1">Cell membrane</location>
        <topology evidence="1">Multi-pass membrane protein</topology>
    </subcellularLocation>
    <subcellularLocation>
        <location evidence="8">Membrane</location>
        <topology evidence="8">Multi-pass membrane protein</topology>
    </subcellularLocation>
</comment>
<dbReference type="Proteomes" id="UP000029672">
    <property type="component" value="Chromosome"/>
</dbReference>
<keyword evidence="2 8" id="KW-0813">Transport</keyword>
<evidence type="ECO:0000256" key="1">
    <source>
        <dbReference type="ARBA" id="ARBA00004651"/>
    </source>
</evidence>
<keyword evidence="4 8" id="KW-0812">Transmembrane</keyword>
<dbReference type="CDD" id="cd17346">
    <property type="entry name" value="MFS_DtpA_like"/>
    <property type="match status" value="1"/>
</dbReference>
<keyword evidence="5" id="KW-0653">Protein transport</keyword>
<evidence type="ECO:0000256" key="4">
    <source>
        <dbReference type="ARBA" id="ARBA00022692"/>
    </source>
</evidence>
<dbReference type="InterPro" id="IPR036259">
    <property type="entry name" value="MFS_trans_sf"/>
</dbReference>
<dbReference type="GO" id="GO:0005886">
    <property type="term" value="C:plasma membrane"/>
    <property type="evidence" value="ECO:0007669"/>
    <property type="project" value="UniProtKB-SubCell"/>
</dbReference>
<feature type="transmembrane region" description="Helical" evidence="9">
    <location>
        <begin position="343"/>
        <end position="364"/>
    </location>
</feature>
<dbReference type="Gene3D" id="1.20.1250.20">
    <property type="entry name" value="MFS general substrate transporter like domains"/>
    <property type="match status" value="1"/>
</dbReference>
<feature type="transmembrane region" description="Helical" evidence="9">
    <location>
        <begin position="147"/>
        <end position="167"/>
    </location>
</feature>
<feature type="transmembrane region" description="Helical" evidence="9">
    <location>
        <begin position="53"/>
        <end position="75"/>
    </location>
</feature>
<dbReference type="NCBIfam" id="TIGR00924">
    <property type="entry name" value="yjdL_sub1_fam"/>
    <property type="match status" value="1"/>
</dbReference>
<feature type="transmembrane region" description="Helical" evidence="9">
    <location>
        <begin position="406"/>
        <end position="433"/>
    </location>
</feature>
<name>A0A097ENP1_9GAMM</name>
<dbReference type="PROSITE" id="PS01023">
    <property type="entry name" value="PTR2_2"/>
    <property type="match status" value="1"/>
</dbReference>
<dbReference type="PROSITE" id="PS50850">
    <property type="entry name" value="MFS"/>
    <property type="match status" value="1"/>
</dbReference>
<dbReference type="SUPFAM" id="SSF103473">
    <property type="entry name" value="MFS general substrate transporter"/>
    <property type="match status" value="1"/>
</dbReference>
<comment type="similarity">
    <text evidence="8">Belongs to the major facilitator superfamily. Proton-dependent oligopeptide transporter (POT/PTR) (TC 2.A.17) family.</text>
</comment>
<dbReference type="InterPro" id="IPR050171">
    <property type="entry name" value="MFS_Transporters"/>
</dbReference>
<feature type="transmembrane region" description="Helical" evidence="9">
    <location>
        <begin position="266"/>
        <end position="288"/>
    </location>
</feature>
<dbReference type="KEGG" id="frf:LO80_03825"/>
<dbReference type="GO" id="GO:1904680">
    <property type="term" value="F:peptide transmembrane transporter activity"/>
    <property type="evidence" value="ECO:0007669"/>
    <property type="project" value="InterPro"/>
</dbReference>
<feature type="transmembrane region" description="Helical" evidence="9">
    <location>
        <begin position="179"/>
        <end position="200"/>
    </location>
</feature>
<dbReference type="InterPro" id="IPR000109">
    <property type="entry name" value="POT_fam"/>
</dbReference>
<reference evidence="11 12" key="1">
    <citation type="submission" date="2014-10" db="EMBL/GenBank/DDBJ databases">
        <title>Whole genome sequence of Francisella endociliophora strain FSC1006, isolated from a laboratory culture of the marine ciliate Euplotes raikovi.</title>
        <authorList>
            <person name="Granberg M."/>
            <person name="Backman S."/>
            <person name="Lundmark E."/>
            <person name="Nilsson E."/>
            <person name="Karlsson E."/>
            <person name="Thelaus J."/>
            <person name="Ohrman C."/>
            <person name="Larkeryd A."/>
            <person name="Stenberg P."/>
        </authorList>
    </citation>
    <scope>NUCLEOTIDE SEQUENCE [LARGE SCALE GENOMIC DNA]</scope>
    <source>
        <strain evidence="11 12">FSC1006</strain>
    </source>
</reference>
<keyword evidence="5" id="KW-0571">Peptide transport</keyword>
<evidence type="ECO:0000256" key="6">
    <source>
        <dbReference type="ARBA" id="ARBA00022989"/>
    </source>
</evidence>
<keyword evidence="7 9" id="KW-0472">Membrane</keyword>
<proteinExistence type="inferred from homology"/>
<sequence length="475" mass="53307">MKTYKRDVHDISEERKVLAITSFAEFAERYGYYVIQALLIFFLIDRFKISQEVSASLVGTTLAMTYISAIVGGYIAERLLGYYRSGLLGSVMMLLGFFLLASTTTKDALCLALSFICISTGLIKSNMASFIGRFYDRSSLDNSRRDFGFNIFYMGINLGGFLGLVFAMSLKDHYGYDSAFYSSLFVNLVMFILLIIGYSFVSKHMVKIKVTLLTVCRVLLIMFLYITLLFYIFHSPYVANFSVLAAIIVSLFILLLSVRKSSWNKVFVAVIFFILSILYWALYFQMFISLLLFTEYAVNEYLLNSSQLLSVITVTILLFAVVMGKLWVFLGNKGYMKNDIDKFNLAFVIIALSFLVIEIFIYATPGAIKVTPFAFILGYFLIGISELCLSAIGLSLITKIAPRGFVALYMGIWLITLGVGGKLAGLIASYFYIPENNIVLAKTNIADALDTFVVIAVLVSLSILLVRKYVNKYVA</sequence>
<dbReference type="PANTHER" id="PTHR23517">
    <property type="entry name" value="RESISTANCE PROTEIN MDTM, PUTATIVE-RELATED-RELATED"/>
    <property type="match status" value="1"/>
</dbReference>
<dbReference type="STRING" id="1547445.LO80_03825"/>
<dbReference type="InterPro" id="IPR018456">
    <property type="entry name" value="PTR2_symporter_CS"/>
</dbReference>
<evidence type="ECO:0000256" key="7">
    <source>
        <dbReference type="ARBA" id="ARBA00023136"/>
    </source>
</evidence>
<feature type="transmembrane region" description="Helical" evidence="9">
    <location>
        <begin position="239"/>
        <end position="259"/>
    </location>
</feature>
<accession>A0A097ENP1</accession>
<dbReference type="InterPro" id="IPR005279">
    <property type="entry name" value="Dipep/tripep_permease"/>
</dbReference>
<dbReference type="HOGENOM" id="CLU_004790_0_2_6"/>
<evidence type="ECO:0000313" key="12">
    <source>
        <dbReference type="Proteomes" id="UP000029672"/>
    </source>
</evidence>
<feature type="transmembrane region" description="Helical" evidence="9">
    <location>
        <begin position="370"/>
        <end position="394"/>
    </location>
</feature>
<keyword evidence="6 9" id="KW-1133">Transmembrane helix</keyword>
<keyword evidence="3" id="KW-1003">Cell membrane</keyword>
<organism evidence="11 12">
    <name type="scientific">Candidatus Francisella endociliophora</name>
    <dbReference type="NCBI Taxonomy" id="653937"/>
    <lineage>
        <taxon>Bacteria</taxon>
        <taxon>Pseudomonadati</taxon>
        <taxon>Pseudomonadota</taxon>
        <taxon>Gammaproteobacteria</taxon>
        <taxon>Thiotrichales</taxon>
        <taxon>Francisellaceae</taxon>
        <taxon>Francisella</taxon>
    </lineage>
</organism>
<dbReference type="InterPro" id="IPR020846">
    <property type="entry name" value="MFS_dom"/>
</dbReference>
<evidence type="ECO:0000259" key="10">
    <source>
        <dbReference type="PROSITE" id="PS50850"/>
    </source>
</evidence>
<gene>
    <name evidence="11" type="ORF">LO80_03825</name>
</gene>
<feature type="transmembrane region" description="Helical" evidence="9">
    <location>
        <begin position="30"/>
        <end position="47"/>
    </location>
</feature>
<dbReference type="eggNOG" id="COG3104">
    <property type="taxonomic scope" value="Bacteria"/>
</dbReference>
<feature type="transmembrane region" description="Helical" evidence="9">
    <location>
        <begin position="212"/>
        <end position="233"/>
    </location>
</feature>
<dbReference type="PANTHER" id="PTHR23517:SF15">
    <property type="entry name" value="PROTON-DEPENDENT OLIGOPEPTIDE FAMILY TRANSPORT PROTEIN"/>
    <property type="match status" value="1"/>
</dbReference>
<dbReference type="AlphaFoldDB" id="A0A097ENP1"/>
<feature type="domain" description="Major facilitator superfamily (MFS) profile" evidence="10">
    <location>
        <begin position="17"/>
        <end position="474"/>
    </location>
</feature>